<gene>
    <name evidence="2" type="ORF">MACH21_29220</name>
</gene>
<organism evidence="2 3">
    <name type="scientific">Roseicyclus marinus</name>
    <dbReference type="NCBI Taxonomy" id="2161673"/>
    <lineage>
        <taxon>Bacteria</taxon>
        <taxon>Pseudomonadati</taxon>
        <taxon>Pseudomonadota</taxon>
        <taxon>Alphaproteobacteria</taxon>
        <taxon>Rhodobacterales</taxon>
        <taxon>Roseobacteraceae</taxon>
        <taxon>Roseicyclus</taxon>
    </lineage>
</organism>
<dbReference type="KEGG" id="rmai:MACH21_29220"/>
<evidence type="ECO:0000313" key="2">
    <source>
        <dbReference type="EMBL" id="BDW86745.1"/>
    </source>
</evidence>
<evidence type="ECO:0000256" key="1">
    <source>
        <dbReference type="SAM" id="SignalP"/>
    </source>
</evidence>
<feature type="chain" id="PRO_5045271065" description="Outer membrane protein beta-barrel domain-containing protein" evidence="1">
    <location>
        <begin position="24"/>
        <end position="265"/>
    </location>
</feature>
<sequence>MYRHVSTIALAVALGVFGLSAQAQDGASVTGGAAPLQAQPSPSASLAFPSVFGATSAVSAPNGTAFAALSYVTPRGGVKSSDDDGDLSLGYAFGNPVSGVSAQVAINVLGLDPFGDAGSVSLSLSRMLRAGGSSATFASVGAGNVLPWGVARRGDTTYVAAVSHIQAYQLANGVELPVQYTFGYGSASTLSDDGRGRAGPGAFFGVGMGLTQNLSGSISFTETQVNMGLSLSIPQLAGAGLSLGVYDVTDNTNRQQVALGLSLAF</sequence>
<evidence type="ECO:0008006" key="4">
    <source>
        <dbReference type="Google" id="ProtNLM"/>
    </source>
</evidence>
<evidence type="ECO:0000313" key="3">
    <source>
        <dbReference type="Proteomes" id="UP001337723"/>
    </source>
</evidence>
<proteinExistence type="predicted"/>
<reference evidence="2 3" key="1">
    <citation type="submission" date="2023-01" db="EMBL/GenBank/DDBJ databases">
        <title>Complete genome sequence of Roseicyclus marinus strain Dej080120_10.</title>
        <authorList>
            <person name="Ueki S."/>
            <person name="Maruyama F."/>
        </authorList>
    </citation>
    <scope>NUCLEOTIDE SEQUENCE [LARGE SCALE GENOMIC DNA]</scope>
    <source>
        <strain evidence="2 3">Dej080120_10</strain>
    </source>
</reference>
<protein>
    <recommendedName>
        <fullName evidence="4">Outer membrane protein beta-barrel domain-containing protein</fullName>
    </recommendedName>
</protein>
<name>A0AA48KM25_9RHOB</name>
<feature type="signal peptide" evidence="1">
    <location>
        <begin position="1"/>
        <end position="23"/>
    </location>
</feature>
<dbReference type="AlphaFoldDB" id="A0AA48KM25"/>
<dbReference type="Proteomes" id="UP001337723">
    <property type="component" value="Chromosome"/>
</dbReference>
<accession>A0AA48KM25</accession>
<keyword evidence="3" id="KW-1185">Reference proteome</keyword>
<keyword evidence="1" id="KW-0732">Signal</keyword>
<dbReference type="EMBL" id="AP027266">
    <property type="protein sequence ID" value="BDW86745.1"/>
    <property type="molecule type" value="Genomic_DNA"/>
</dbReference>